<comment type="caution">
    <text evidence="2">The sequence shown here is derived from an EMBL/GenBank/DDBJ whole genome shotgun (WGS) entry which is preliminary data.</text>
</comment>
<keyword evidence="3" id="KW-1185">Reference proteome</keyword>
<dbReference type="Gene3D" id="2.110.10.10">
    <property type="entry name" value="Hemopexin-like domain"/>
    <property type="match status" value="1"/>
</dbReference>
<dbReference type="InterPro" id="IPR036375">
    <property type="entry name" value="Hemopexin-like_dom_sf"/>
</dbReference>
<organism evidence="2 3">
    <name type="scientific">Pisum sativum</name>
    <name type="common">Garden pea</name>
    <name type="synonym">Lathyrus oleraceus</name>
    <dbReference type="NCBI Taxonomy" id="3888"/>
    <lineage>
        <taxon>Eukaryota</taxon>
        <taxon>Viridiplantae</taxon>
        <taxon>Streptophyta</taxon>
        <taxon>Embryophyta</taxon>
        <taxon>Tracheophyta</taxon>
        <taxon>Spermatophyta</taxon>
        <taxon>Magnoliopsida</taxon>
        <taxon>eudicotyledons</taxon>
        <taxon>Gunneridae</taxon>
        <taxon>Pentapetalae</taxon>
        <taxon>rosids</taxon>
        <taxon>fabids</taxon>
        <taxon>Fabales</taxon>
        <taxon>Fabaceae</taxon>
        <taxon>Papilionoideae</taxon>
        <taxon>50 kb inversion clade</taxon>
        <taxon>NPAAA clade</taxon>
        <taxon>Hologalegina</taxon>
        <taxon>IRL clade</taxon>
        <taxon>Fabeae</taxon>
        <taxon>Lathyrus</taxon>
    </lineage>
</organism>
<dbReference type="SMART" id="SM00120">
    <property type="entry name" value="HX"/>
    <property type="match status" value="3"/>
</dbReference>
<dbReference type="InterPro" id="IPR018487">
    <property type="entry name" value="Hemopexin-like_repeat"/>
</dbReference>
<gene>
    <name evidence="2" type="ORF">KIW84_020569</name>
</gene>
<sequence length="248" mass="27788">HNLPCICSKHTSPSLVKKMTKSGYINAAIRSSNTNEAYFFINDNYILLDYAPGTTNDKLLYGPIPLRDGFKSLNHTIFGSYGIDCSFDTDNNQAFIFYENFCALIDYAPHSDKDKIVSGPKKIADTFPFFKGTVFENGVDAAYRSSKGKEVYLFKGNQYARIDYGSNKLVQNIRSITGGFTCFKGTIFENGMDAAFASHKTNEVYFFKDDYYARVAVTPGASNDVIMDGVRKTLDYWPSLRGVIPLKN</sequence>
<feature type="repeat" description="Hemopexin" evidence="1">
    <location>
        <begin position="189"/>
        <end position="240"/>
    </location>
</feature>
<dbReference type="SUPFAM" id="SSF50923">
    <property type="entry name" value="Hemopexin-like domain"/>
    <property type="match status" value="1"/>
</dbReference>
<dbReference type="Proteomes" id="UP001058974">
    <property type="component" value="Chromosome 2"/>
</dbReference>
<evidence type="ECO:0000313" key="2">
    <source>
        <dbReference type="EMBL" id="KAI5433335.1"/>
    </source>
</evidence>
<reference evidence="2 3" key="1">
    <citation type="journal article" date="2022" name="Nat. Genet.">
        <title>Improved pea reference genome and pan-genome highlight genomic features and evolutionary characteristics.</title>
        <authorList>
            <person name="Yang T."/>
            <person name="Liu R."/>
            <person name="Luo Y."/>
            <person name="Hu S."/>
            <person name="Wang D."/>
            <person name="Wang C."/>
            <person name="Pandey M.K."/>
            <person name="Ge S."/>
            <person name="Xu Q."/>
            <person name="Li N."/>
            <person name="Li G."/>
            <person name="Huang Y."/>
            <person name="Saxena R.K."/>
            <person name="Ji Y."/>
            <person name="Li M."/>
            <person name="Yan X."/>
            <person name="He Y."/>
            <person name="Liu Y."/>
            <person name="Wang X."/>
            <person name="Xiang C."/>
            <person name="Varshney R.K."/>
            <person name="Ding H."/>
            <person name="Gao S."/>
            <person name="Zong X."/>
        </authorList>
    </citation>
    <scope>NUCLEOTIDE SEQUENCE [LARGE SCALE GENOMIC DNA]</scope>
    <source>
        <strain evidence="2 3">cv. Zhongwan 6</strain>
    </source>
</reference>
<dbReference type="AlphaFoldDB" id="A0A9D4Y9Z3"/>
<protein>
    <submittedName>
        <fullName evidence="2">Albumin-2</fullName>
    </submittedName>
</protein>
<dbReference type="Gramene" id="Psat02G0056900-T1">
    <property type="protein sequence ID" value="KAI5433335.1"/>
    <property type="gene ID" value="KIW84_020569"/>
</dbReference>
<dbReference type="Pfam" id="PF00045">
    <property type="entry name" value="Hemopexin"/>
    <property type="match status" value="2"/>
</dbReference>
<proteinExistence type="predicted"/>
<evidence type="ECO:0000313" key="3">
    <source>
        <dbReference type="Proteomes" id="UP001058974"/>
    </source>
</evidence>
<dbReference type="EMBL" id="JAMSHJ010000002">
    <property type="protein sequence ID" value="KAI5433335.1"/>
    <property type="molecule type" value="Genomic_DNA"/>
</dbReference>
<feature type="repeat" description="Hemopexin" evidence="1">
    <location>
        <begin position="136"/>
        <end position="183"/>
    </location>
</feature>
<name>A0A9D4Y9Z3_PEA</name>
<evidence type="ECO:0000256" key="1">
    <source>
        <dbReference type="PROSITE-ProRule" id="PRU01011"/>
    </source>
</evidence>
<accession>A0A9D4Y9Z3</accession>
<dbReference type="PROSITE" id="PS51642">
    <property type="entry name" value="HEMOPEXIN_2"/>
    <property type="match status" value="2"/>
</dbReference>
<feature type="non-terminal residue" evidence="2">
    <location>
        <position position="1"/>
    </location>
</feature>